<evidence type="ECO:0000256" key="1">
    <source>
        <dbReference type="SAM" id="Coils"/>
    </source>
</evidence>
<feature type="non-terminal residue" evidence="2">
    <location>
        <position position="73"/>
    </location>
</feature>
<organism evidence="2 3">
    <name type="scientific">Cervus elaphus hippelaphus</name>
    <name type="common">European red deer</name>
    <dbReference type="NCBI Taxonomy" id="46360"/>
    <lineage>
        <taxon>Eukaryota</taxon>
        <taxon>Metazoa</taxon>
        <taxon>Chordata</taxon>
        <taxon>Craniata</taxon>
        <taxon>Vertebrata</taxon>
        <taxon>Euteleostomi</taxon>
        <taxon>Mammalia</taxon>
        <taxon>Eutheria</taxon>
        <taxon>Laurasiatheria</taxon>
        <taxon>Artiodactyla</taxon>
        <taxon>Ruminantia</taxon>
        <taxon>Pecora</taxon>
        <taxon>Cervidae</taxon>
        <taxon>Cervinae</taxon>
        <taxon>Cervus</taxon>
    </lineage>
</organism>
<evidence type="ECO:0000313" key="3">
    <source>
        <dbReference type="Proteomes" id="UP000242450"/>
    </source>
</evidence>
<dbReference type="EMBL" id="MKHE01000029">
    <property type="protein sequence ID" value="OWK01013.1"/>
    <property type="molecule type" value="Genomic_DNA"/>
</dbReference>
<dbReference type="OrthoDB" id="21449at2759"/>
<dbReference type="AlphaFoldDB" id="A0A212C4V2"/>
<feature type="non-terminal residue" evidence="2">
    <location>
        <position position="1"/>
    </location>
</feature>
<comment type="caution">
    <text evidence="2">The sequence shown here is derived from an EMBL/GenBank/DDBJ whole genome shotgun (WGS) entry which is preliminary data.</text>
</comment>
<evidence type="ECO:0000313" key="2">
    <source>
        <dbReference type="EMBL" id="OWK01013.1"/>
    </source>
</evidence>
<reference evidence="2 3" key="1">
    <citation type="journal article" date="2018" name="Mol. Genet. Genomics">
        <title>The red deer Cervus elaphus genome CerEla1.0: sequencing, annotating, genes, and chromosomes.</title>
        <authorList>
            <person name="Bana N.A."/>
            <person name="Nyiri A."/>
            <person name="Nagy J."/>
            <person name="Frank K."/>
            <person name="Nagy T."/>
            <person name="Steger V."/>
            <person name="Schiller M."/>
            <person name="Lakatos P."/>
            <person name="Sugar L."/>
            <person name="Horn P."/>
            <person name="Barta E."/>
            <person name="Orosz L."/>
        </authorList>
    </citation>
    <scope>NUCLEOTIDE SEQUENCE [LARGE SCALE GENOMIC DNA]</scope>
    <source>
        <strain evidence="2">Hungarian</strain>
    </source>
</reference>
<keyword evidence="3" id="KW-1185">Reference proteome</keyword>
<gene>
    <name evidence="2" type="ORF">Celaphus_00018312</name>
</gene>
<protein>
    <submittedName>
        <fullName evidence="2">Uncharacterized protein</fullName>
    </submittedName>
</protein>
<sequence length="73" mass="8158">LICTNLDELRELITKIENELKDLENNRKKSMFSVPSISRLPIPSPRNTPASINAGLSYPSQITAAEWSFSLVV</sequence>
<name>A0A212C4V2_CEREH</name>
<dbReference type="Proteomes" id="UP000242450">
    <property type="component" value="Chromosome 29"/>
</dbReference>
<feature type="coiled-coil region" evidence="1">
    <location>
        <begin position="6"/>
        <end position="33"/>
    </location>
</feature>
<proteinExistence type="predicted"/>
<keyword evidence="1" id="KW-0175">Coiled coil</keyword>
<accession>A0A212C4V2</accession>